<keyword evidence="10" id="KW-1185">Reference proteome</keyword>
<dbReference type="InterPro" id="IPR020094">
    <property type="entry name" value="TruA/RsuA/RluB/E/F_N"/>
</dbReference>
<comment type="similarity">
    <text evidence="1 4 7">Belongs to the tRNA pseudouridine synthase TruA family.</text>
</comment>
<evidence type="ECO:0000256" key="7">
    <source>
        <dbReference type="RuleBase" id="RU003792"/>
    </source>
</evidence>
<proteinExistence type="inferred from homology"/>
<dbReference type="PANTHER" id="PTHR11142">
    <property type="entry name" value="PSEUDOURIDYLATE SYNTHASE"/>
    <property type="match status" value="1"/>
</dbReference>
<dbReference type="PATRIC" id="fig|1048808.3.peg.2892"/>
<dbReference type="SUPFAM" id="SSF55120">
    <property type="entry name" value="Pseudouridine synthase"/>
    <property type="match status" value="1"/>
</dbReference>
<dbReference type="AlphaFoldDB" id="G2DGV2"/>
<dbReference type="Proteomes" id="UP000004491">
    <property type="component" value="Unassembled WGS sequence"/>
</dbReference>
<feature type="domain" description="Pseudouridine synthase I TruA alpha/beta" evidence="8">
    <location>
        <begin position="187"/>
        <end position="289"/>
    </location>
</feature>
<feature type="domain" description="Pseudouridine synthase I TruA alpha/beta" evidence="8">
    <location>
        <begin position="53"/>
        <end position="147"/>
    </location>
</feature>
<comment type="function">
    <text evidence="4">Formation of pseudouridine at positions 38, 39 and 40 in the anticodon stem and loop of transfer RNAs.</text>
</comment>
<dbReference type="GO" id="GO:0160147">
    <property type="term" value="F:tRNA pseudouridine(38-40) synthase activity"/>
    <property type="evidence" value="ECO:0007669"/>
    <property type="project" value="UniProtKB-EC"/>
</dbReference>
<dbReference type="EMBL" id="AFOC01000104">
    <property type="protein sequence ID" value="EGV50145.1"/>
    <property type="molecule type" value="Genomic_DNA"/>
</dbReference>
<feature type="active site" description="Nucleophile" evidence="4 5">
    <location>
        <position position="96"/>
    </location>
</feature>
<reference evidence="9" key="1">
    <citation type="journal article" date="2011" name="ISME J.">
        <title>The endosymbionts of the deep-sea tubeworms Riftia pachyptila and Tevnia jerichonana share an identical physiology as revealed by proteogenomic analyses.</title>
        <authorList>
            <person name="Gardebrecht A."/>
            <person name="Markert S."/>
            <person name="Felbeck H."/>
            <person name="Thuermer A."/>
            <person name="Albrecht D."/>
            <person name="Wollherr A."/>
            <person name="Kabisch J."/>
            <person name="Lehmann R."/>
            <person name="Daniel R."/>
            <person name="Liesegang H."/>
            <person name="Hecker M."/>
            <person name="Sievert S.M."/>
            <person name="Schweder T."/>
        </authorList>
    </citation>
    <scope>NUCLEOTIDE SEQUENCE [LARGE SCALE GENOMIC DNA]</scope>
</reference>
<evidence type="ECO:0000256" key="6">
    <source>
        <dbReference type="PIRSR" id="PIRSR001430-2"/>
    </source>
</evidence>
<dbReference type="Gene3D" id="3.30.70.580">
    <property type="entry name" value="Pseudouridine synthase I, catalytic domain, N-terminal subdomain"/>
    <property type="match status" value="1"/>
</dbReference>
<dbReference type="CDD" id="cd02570">
    <property type="entry name" value="PseudoU_synth_EcTruA"/>
    <property type="match status" value="1"/>
</dbReference>
<evidence type="ECO:0000256" key="4">
    <source>
        <dbReference type="HAMAP-Rule" id="MF_00171"/>
    </source>
</evidence>
<dbReference type="GO" id="GO:0003723">
    <property type="term" value="F:RNA binding"/>
    <property type="evidence" value="ECO:0007669"/>
    <property type="project" value="InterPro"/>
</dbReference>
<comment type="caution">
    <text evidence="9">The sequence shown here is derived from an EMBL/GenBank/DDBJ whole genome shotgun (WGS) entry which is preliminary data.</text>
</comment>
<dbReference type="Pfam" id="PF01416">
    <property type="entry name" value="PseudoU_synth_1"/>
    <property type="match status" value="2"/>
</dbReference>
<dbReference type="InterPro" id="IPR020097">
    <property type="entry name" value="PsdUridine_synth_TruA_a/b_dom"/>
</dbReference>
<comment type="subunit">
    <text evidence="4">Homodimer.</text>
</comment>
<name>G2DGV2_9GAMM</name>
<evidence type="ECO:0000256" key="5">
    <source>
        <dbReference type="PIRSR" id="PIRSR001430-1"/>
    </source>
</evidence>
<organism evidence="9 10">
    <name type="scientific">endosymbiont of Riftia pachyptila</name>
    <name type="common">vent Ph05</name>
    <dbReference type="NCBI Taxonomy" id="1048808"/>
    <lineage>
        <taxon>Bacteria</taxon>
        <taxon>Pseudomonadati</taxon>
        <taxon>Pseudomonadota</taxon>
        <taxon>Gammaproteobacteria</taxon>
        <taxon>sulfur-oxidizing symbionts</taxon>
    </lineage>
</organism>
<dbReference type="NCBIfam" id="TIGR00071">
    <property type="entry name" value="hisT_truA"/>
    <property type="match status" value="1"/>
</dbReference>
<evidence type="ECO:0000313" key="10">
    <source>
        <dbReference type="Proteomes" id="UP000004491"/>
    </source>
</evidence>
<dbReference type="PANTHER" id="PTHR11142:SF0">
    <property type="entry name" value="TRNA PSEUDOURIDINE SYNTHASE-LIKE 1"/>
    <property type="match status" value="1"/>
</dbReference>
<dbReference type="HAMAP" id="MF_00171">
    <property type="entry name" value="TruA"/>
    <property type="match status" value="1"/>
</dbReference>
<dbReference type="PIRSF" id="PIRSF001430">
    <property type="entry name" value="tRNA_psdUrid_synth"/>
    <property type="match status" value="1"/>
</dbReference>
<comment type="caution">
    <text evidence="4">Lacks conserved residue(s) required for the propagation of feature annotation.</text>
</comment>
<accession>G2DGV2</accession>
<dbReference type="GO" id="GO:0031119">
    <property type="term" value="P:tRNA pseudouridine synthesis"/>
    <property type="evidence" value="ECO:0007669"/>
    <property type="project" value="UniProtKB-UniRule"/>
</dbReference>
<dbReference type="InterPro" id="IPR020095">
    <property type="entry name" value="PsdUridine_synth_TruA_C"/>
</dbReference>
<gene>
    <name evidence="4 9" type="primary">truA</name>
    <name evidence="9" type="ORF">Rifp1Sym_dy00030</name>
</gene>
<evidence type="ECO:0000259" key="8">
    <source>
        <dbReference type="Pfam" id="PF01416"/>
    </source>
</evidence>
<evidence type="ECO:0000256" key="1">
    <source>
        <dbReference type="ARBA" id="ARBA00009375"/>
    </source>
</evidence>
<sequence>MQRVHPYKSRRRNRCWDSSLKPDTLTTMIDYRAHTVRPFCCGIDKMKIALGVEYDGSGFNGWQKQSHARSVQEDLEAALSRVADQPVRVHCAGRTDTGVHGTGQVVHFETTAERPPRAWVLGSNVNLPNDVSVSWARQVADDFHARFSATGRHYRYLILNRGTRSALWRNRATWHHHPLDEHRMHQAAQALVGTHDFSSYRALGCQAKHPVRTIHRLDVSRQGEMIAIEVHANAFLHHMVRNLAGVLMAIGQGKQEVSWAEEILQLRDRRKGGVTAPPHGLYLTKVDYPEEFQLPDRR</sequence>
<dbReference type="EC" id="5.4.99.12" evidence="4"/>
<dbReference type="FunFam" id="3.30.70.580:FF:000001">
    <property type="entry name" value="tRNA pseudouridine synthase A"/>
    <property type="match status" value="1"/>
</dbReference>
<evidence type="ECO:0000313" key="9">
    <source>
        <dbReference type="EMBL" id="EGV50145.1"/>
    </source>
</evidence>
<protein>
    <recommendedName>
        <fullName evidence="4">tRNA pseudouridine synthase A</fullName>
        <ecNumber evidence="4">5.4.99.12</ecNumber>
    </recommendedName>
    <alternativeName>
        <fullName evidence="4">tRNA pseudouridine(38-40) synthase</fullName>
    </alternativeName>
    <alternativeName>
        <fullName evidence="4">tRNA pseudouridylate synthase I</fullName>
    </alternativeName>
    <alternativeName>
        <fullName evidence="4">tRNA-uridine isomerase I</fullName>
    </alternativeName>
</protein>
<evidence type="ECO:0000256" key="2">
    <source>
        <dbReference type="ARBA" id="ARBA00022694"/>
    </source>
</evidence>
<keyword evidence="3 4" id="KW-0413">Isomerase</keyword>
<dbReference type="InterPro" id="IPR001406">
    <property type="entry name" value="PsdUridine_synth_TruA"/>
</dbReference>
<keyword evidence="2 4" id="KW-0819">tRNA processing</keyword>
<dbReference type="Gene3D" id="3.30.70.660">
    <property type="entry name" value="Pseudouridine synthase I, catalytic domain, C-terminal subdomain"/>
    <property type="match status" value="1"/>
</dbReference>
<feature type="binding site" evidence="4 6">
    <location>
        <position position="154"/>
    </location>
    <ligand>
        <name>substrate</name>
    </ligand>
</feature>
<evidence type="ECO:0000256" key="3">
    <source>
        <dbReference type="ARBA" id="ARBA00023235"/>
    </source>
</evidence>
<comment type="catalytic activity">
    <reaction evidence="4 7">
        <text>uridine(38/39/40) in tRNA = pseudouridine(38/39/40) in tRNA</text>
        <dbReference type="Rhea" id="RHEA:22376"/>
        <dbReference type="Rhea" id="RHEA-COMP:10085"/>
        <dbReference type="Rhea" id="RHEA-COMP:10087"/>
        <dbReference type="ChEBI" id="CHEBI:65314"/>
        <dbReference type="ChEBI" id="CHEBI:65315"/>
        <dbReference type="EC" id="5.4.99.12"/>
    </reaction>
</comment>
<dbReference type="InterPro" id="IPR020103">
    <property type="entry name" value="PsdUridine_synth_cat_dom_sf"/>
</dbReference>